<reference evidence="8" key="1">
    <citation type="submission" date="2016-11" db="EMBL/GenBank/DDBJ databases">
        <authorList>
            <person name="Varghese N."/>
            <person name="Submissions S."/>
        </authorList>
    </citation>
    <scope>NUCLEOTIDE SEQUENCE [LARGE SCALE GENOMIC DNA]</scope>
    <source>
        <strain evidence="8">DSM 2635</strain>
    </source>
</reference>
<dbReference type="EMBL" id="FQWX01000012">
    <property type="protein sequence ID" value="SHG95790.1"/>
    <property type="molecule type" value="Genomic_DNA"/>
</dbReference>
<dbReference type="RefSeq" id="WP_073125793.1">
    <property type="nucleotide sequence ID" value="NZ_BAABCH010000099.1"/>
</dbReference>
<dbReference type="AlphaFoldDB" id="A0A1M5P1W8"/>
<feature type="binding site" evidence="5">
    <location>
        <position position="88"/>
    </location>
    <ligand>
        <name>spermidine</name>
        <dbReference type="ChEBI" id="CHEBI:57834"/>
    </ligand>
</feature>
<evidence type="ECO:0000256" key="5">
    <source>
        <dbReference type="PIRSR" id="PIRSR019574-1"/>
    </source>
</evidence>
<keyword evidence="4" id="KW-0574">Periplasm</keyword>
<dbReference type="CDD" id="cd13590">
    <property type="entry name" value="PBP2_PotD_PotF_like"/>
    <property type="match status" value="1"/>
</dbReference>
<evidence type="ECO:0000313" key="8">
    <source>
        <dbReference type="Proteomes" id="UP000243255"/>
    </source>
</evidence>
<gene>
    <name evidence="7" type="ORF">SAMN04488530_11265</name>
</gene>
<keyword evidence="3 6" id="KW-0732">Signal</keyword>
<evidence type="ECO:0000256" key="3">
    <source>
        <dbReference type="ARBA" id="ARBA00022729"/>
    </source>
</evidence>
<dbReference type="InterPro" id="IPR001188">
    <property type="entry name" value="Sperm_putr-bd"/>
</dbReference>
<dbReference type="PANTHER" id="PTHR30222">
    <property type="entry name" value="SPERMIDINE/PUTRESCINE-BINDING PERIPLASMIC PROTEIN"/>
    <property type="match status" value="1"/>
</dbReference>
<dbReference type="PRINTS" id="PR00909">
    <property type="entry name" value="SPERMDNBNDNG"/>
</dbReference>
<dbReference type="GO" id="GO:0042597">
    <property type="term" value="C:periplasmic space"/>
    <property type="evidence" value="ECO:0007669"/>
    <property type="project" value="UniProtKB-SubCell"/>
</dbReference>
<dbReference type="GO" id="GO:0019808">
    <property type="term" value="F:polyamine binding"/>
    <property type="evidence" value="ECO:0007669"/>
    <property type="project" value="InterPro"/>
</dbReference>
<accession>A0A1M5P1W8</accession>
<evidence type="ECO:0000256" key="6">
    <source>
        <dbReference type="SAM" id="SignalP"/>
    </source>
</evidence>
<proteinExistence type="predicted"/>
<dbReference type="SUPFAM" id="SSF53850">
    <property type="entry name" value="Periplasmic binding protein-like II"/>
    <property type="match status" value="1"/>
</dbReference>
<dbReference type="PROSITE" id="PS51257">
    <property type="entry name" value="PROKAR_LIPOPROTEIN"/>
    <property type="match status" value="1"/>
</dbReference>
<protein>
    <submittedName>
        <fullName evidence="7">Spermidine/putrescine transport system substrate-binding protein</fullName>
    </submittedName>
</protein>
<organism evidence="7 8">
    <name type="scientific">Asaccharospora irregularis DSM 2635</name>
    <dbReference type="NCBI Taxonomy" id="1121321"/>
    <lineage>
        <taxon>Bacteria</taxon>
        <taxon>Bacillati</taxon>
        <taxon>Bacillota</taxon>
        <taxon>Clostridia</taxon>
        <taxon>Peptostreptococcales</taxon>
        <taxon>Peptostreptococcaceae</taxon>
        <taxon>Asaccharospora</taxon>
    </lineage>
</organism>
<evidence type="ECO:0000313" key="7">
    <source>
        <dbReference type="EMBL" id="SHG95790.1"/>
    </source>
</evidence>
<sequence length="350" mass="39914">MKFKKLVSLSTVFLLSSTMLVGCGGSKSSKEVLNVYNVGDYIDESLIGKFEDETGIKVVYETYDTNEAMYQKVKSGSSKYDLIFPSDYMVEKMIEEDMLQELDYNNIPNYKNINEDFKKADYDKEAKYSVPYLWGTFGILYNKTMVKEEVDSWNILWDKKYSGQIQMLDSVRDSVGIALKKLGYSMNSTNPKELEEAKKELMKQKPLVQAYVNDEGKDRLVAEEAAMGIVYSGDALTLIESNPNLEYATPKEGTNKWVDAMCIPKVAENKKEAEQFINFMLDPENAKVNVDYIGYSTPNDAALKILDPKMRNSKIAYPAKEVLDKSEVFINLPKDILKLYDDAWTEIKSE</sequence>
<dbReference type="Gene3D" id="3.40.190.10">
    <property type="entry name" value="Periplasmic binding protein-like II"/>
    <property type="match status" value="2"/>
</dbReference>
<evidence type="ECO:0000256" key="1">
    <source>
        <dbReference type="ARBA" id="ARBA00004418"/>
    </source>
</evidence>
<keyword evidence="8" id="KW-1185">Reference proteome</keyword>
<dbReference type="GO" id="GO:0015846">
    <property type="term" value="P:polyamine transport"/>
    <property type="evidence" value="ECO:0007669"/>
    <property type="project" value="InterPro"/>
</dbReference>
<dbReference type="InterPro" id="IPR006059">
    <property type="entry name" value="SBP"/>
</dbReference>
<dbReference type="Pfam" id="PF13416">
    <property type="entry name" value="SBP_bac_8"/>
    <property type="match status" value="1"/>
</dbReference>
<comment type="subcellular location">
    <subcellularLocation>
        <location evidence="1">Periplasm</location>
    </subcellularLocation>
</comment>
<feature type="signal peptide" evidence="6">
    <location>
        <begin position="1"/>
        <end position="21"/>
    </location>
</feature>
<dbReference type="Proteomes" id="UP000243255">
    <property type="component" value="Unassembled WGS sequence"/>
</dbReference>
<dbReference type="PANTHER" id="PTHR30222:SF17">
    <property type="entry name" value="SPERMIDINE_PUTRESCINE-BINDING PERIPLASMIC PROTEIN"/>
    <property type="match status" value="1"/>
</dbReference>
<dbReference type="PIRSF" id="PIRSF019574">
    <property type="entry name" value="Periplasmic_polyamine_BP"/>
    <property type="match status" value="1"/>
</dbReference>
<dbReference type="STRING" id="1121321.SAMN04488530_11265"/>
<evidence type="ECO:0000256" key="4">
    <source>
        <dbReference type="ARBA" id="ARBA00022764"/>
    </source>
</evidence>
<evidence type="ECO:0000256" key="2">
    <source>
        <dbReference type="ARBA" id="ARBA00022448"/>
    </source>
</evidence>
<dbReference type="OrthoDB" id="9769319at2"/>
<keyword evidence="2" id="KW-0813">Transport</keyword>
<name>A0A1M5P1W8_9FIRM</name>
<feature type="chain" id="PRO_5038729620" evidence="6">
    <location>
        <begin position="22"/>
        <end position="350"/>
    </location>
</feature>